<reference evidence="3 4" key="1">
    <citation type="submission" date="2020-11" db="EMBL/GenBank/DDBJ databases">
        <title>Kefir isolates.</title>
        <authorList>
            <person name="Marcisauskas S."/>
            <person name="Kim Y."/>
            <person name="Blasche S."/>
        </authorList>
    </citation>
    <scope>NUCLEOTIDE SEQUENCE [LARGE SCALE GENOMIC DNA]</scope>
    <source>
        <strain evidence="3 4">OG2</strain>
    </source>
</reference>
<dbReference type="AlphaFoldDB" id="A0A9P6WEB9"/>
<sequence>MKLKISSVYFIVKILIILPVTTLFHCFDVWYHYSRTITPSFIRRILMREAFLLGNSEICADVINPVFEYIDSFFLQDYEEIGNCMSEDDYQLIHPRLKIGSPLSVGKQYIITKYVWYSKPSDFDPDNDPVLVFSHGGGFAIKLVPLSFNFLNNLSRYFPRMGIIIHDYTVSVDEDGEHPLNLLETTVLYDYITKDLNCKHVTLVGESAGGNIILGTLQFLQKTGRVLPEKVIVLSPWCNPTYDSSYSDHRRSLAYSINKVMDALSFEGLCTFTKMLTPKSYMYEDDPMLDIESNFDDKTWHKILAKVSLLVVYGTDEILQHEIKDFIKKLDSLPSNNFTLANNVSIDENGGHIEPVLNMTLNLEKWSQEPTIASILDFLKPL</sequence>
<dbReference type="Pfam" id="PF10340">
    <property type="entry name" value="Say1_Mug180"/>
    <property type="match status" value="1"/>
</dbReference>
<evidence type="ECO:0000313" key="4">
    <source>
        <dbReference type="Proteomes" id="UP000750334"/>
    </source>
</evidence>
<keyword evidence="4" id="KW-1185">Reference proteome</keyword>
<dbReference type="PANTHER" id="PTHR48081:SF31">
    <property type="entry name" value="STERYL ACETYL HYDROLASE MUG81-RELATED"/>
    <property type="match status" value="1"/>
</dbReference>
<dbReference type="GO" id="GO:0016787">
    <property type="term" value="F:hydrolase activity"/>
    <property type="evidence" value="ECO:0007669"/>
    <property type="project" value="UniProtKB-KW"/>
</dbReference>
<gene>
    <name evidence="3" type="ORF">C6P45_004441</name>
</gene>
<dbReference type="Gene3D" id="3.40.50.1820">
    <property type="entry name" value="alpha/beta hydrolase"/>
    <property type="match status" value="1"/>
</dbReference>
<evidence type="ECO:0000256" key="2">
    <source>
        <dbReference type="SAM" id="Phobius"/>
    </source>
</evidence>
<dbReference type="Proteomes" id="UP000750334">
    <property type="component" value="Unassembled WGS sequence"/>
</dbReference>
<evidence type="ECO:0000313" key="3">
    <source>
        <dbReference type="EMBL" id="KAG0671972.1"/>
    </source>
</evidence>
<name>A0A9P6WEB9_MAUEX</name>
<evidence type="ECO:0008006" key="5">
    <source>
        <dbReference type="Google" id="ProtNLM"/>
    </source>
</evidence>
<comment type="caution">
    <text evidence="3">The sequence shown here is derived from an EMBL/GenBank/DDBJ whole genome shotgun (WGS) entry which is preliminary data.</text>
</comment>
<keyword evidence="2" id="KW-0812">Transmembrane</keyword>
<dbReference type="InterPro" id="IPR019436">
    <property type="entry name" value="Say1-like"/>
</dbReference>
<protein>
    <recommendedName>
        <fullName evidence="5">Alpha/beta hydrolase fold-3 domain-containing protein</fullName>
    </recommendedName>
</protein>
<dbReference type="EMBL" id="PUHR01000006">
    <property type="protein sequence ID" value="KAG0671972.1"/>
    <property type="molecule type" value="Genomic_DNA"/>
</dbReference>
<dbReference type="OrthoDB" id="2152029at2759"/>
<dbReference type="InterPro" id="IPR050300">
    <property type="entry name" value="GDXG_lipolytic_enzyme"/>
</dbReference>
<accession>A0A9P6WEB9</accession>
<proteinExistence type="predicted"/>
<organism evidence="3 4">
    <name type="scientific">Maudiozyma exigua</name>
    <name type="common">Yeast</name>
    <name type="synonym">Kazachstania exigua</name>
    <dbReference type="NCBI Taxonomy" id="34358"/>
    <lineage>
        <taxon>Eukaryota</taxon>
        <taxon>Fungi</taxon>
        <taxon>Dikarya</taxon>
        <taxon>Ascomycota</taxon>
        <taxon>Saccharomycotina</taxon>
        <taxon>Saccharomycetes</taxon>
        <taxon>Saccharomycetales</taxon>
        <taxon>Saccharomycetaceae</taxon>
        <taxon>Maudiozyma</taxon>
    </lineage>
</organism>
<keyword evidence="2" id="KW-0472">Membrane</keyword>
<dbReference type="PANTHER" id="PTHR48081">
    <property type="entry name" value="AB HYDROLASE SUPERFAMILY PROTEIN C4A8.06C"/>
    <property type="match status" value="1"/>
</dbReference>
<feature type="transmembrane region" description="Helical" evidence="2">
    <location>
        <begin position="7"/>
        <end position="33"/>
    </location>
</feature>
<evidence type="ECO:0000256" key="1">
    <source>
        <dbReference type="ARBA" id="ARBA00022801"/>
    </source>
</evidence>
<dbReference type="SUPFAM" id="SSF53474">
    <property type="entry name" value="alpha/beta-Hydrolases"/>
    <property type="match status" value="1"/>
</dbReference>
<keyword evidence="2" id="KW-1133">Transmembrane helix</keyword>
<keyword evidence="1" id="KW-0378">Hydrolase</keyword>
<dbReference type="InterPro" id="IPR029058">
    <property type="entry name" value="AB_hydrolase_fold"/>
</dbReference>